<dbReference type="InterPro" id="IPR029058">
    <property type="entry name" value="AB_hydrolase_fold"/>
</dbReference>
<accession>A0A956NJD3</accession>
<dbReference type="PROSITE" id="PS51257">
    <property type="entry name" value="PROKAR_LIPOPROTEIN"/>
    <property type="match status" value="1"/>
</dbReference>
<protein>
    <recommendedName>
        <fullName evidence="3">Alpha/beta hydrolase</fullName>
    </recommendedName>
</protein>
<dbReference type="Proteomes" id="UP000739538">
    <property type="component" value="Unassembled WGS sequence"/>
</dbReference>
<dbReference type="AlphaFoldDB" id="A0A956NJD3"/>
<evidence type="ECO:0000313" key="2">
    <source>
        <dbReference type="Proteomes" id="UP000739538"/>
    </source>
</evidence>
<organism evidence="1 2">
    <name type="scientific">Eiseniibacteriota bacterium</name>
    <dbReference type="NCBI Taxonomy" id="2212470"/>
    <lineage>
        <taxon>Bacteria</taxon>
        <taxon>Candidatus Eiseniibacteriota</taxon>
    </lineage>
</organism>
<reference evidence="1" key="1">
    <citation type="submission" date="2020-04" db="EMBL/GenBank/DDBJ databases">
        <authorList>
            <person name="Zhang T."/>
        </authorList>
    </citation>
    <scope>NUCLEOTIDE SEQUENCE</scope>
    <source>
        <strain evidence="1">HKST-UBA02</strain>
    </source>
</reference>
<evidence type="ECO:0008006" key="3">
    <source>
        <dbReference type="Google" id="ProtNLM"/>
    </source>
</evidence>
<gene>
    <name evidence="1" type="ORF">KDA27_28020</name>
</gene>
<reference evidence="1" key="2">
    <citation type="journal article" date="2021" name="Microbiome">
        <title>Successional dynamics and alternative stable states in a saline activated sludge microbial community over 9 years.</title>
        <authorList>
            <person name="Wang Y."/>
            <person name="Ye J."/>
            <person name="Ju F."/>
            <person name="Liu L."/>
            <person name="Boyd J.A."/>
            <person name="Deng Y."/>
            <person name="Parks D.H."/>
            <person name="Jiang X."/>
            <person name="Yin X."/>
            <person name="Woodcroft B.J."/>
            <person name="Tyson G.W."/>
            <person name="Hugenholtz P."/>
            <person name="Polz M.F."/>
            <person name="Zhang T."/>
        </authorList>
    </citation>
    <scope>NUCLEOTIDE SEQUENCE</scope>
    <source>
        <strain evidence="1">HKST-UBA02</strain>
    </source>
</reference>
<evidence type="ECO:0000313" key="1">
    <source>
        <dbReference type="EMBL" id="MCA9759676.1"/>
    </source>
</evidence>
<dbReference type="EMBL" id="JAGQHS010000437">
    <property type="protein sequence ID" value="MCA9759676.1"/>
    <property type="molecule type" value="Genomic_DNA"/>
</dbReference>
<comment type="caution">
    <text evidence="1">The sequence shown here is derived from an EMBL/GenBank/DDBJ whole genome shotgun (WGS) entry which is preliminary data.</text>
</comment>
<proteinExistence type="predicted"/>
<dbReference type="Gene3D" id="3.40.50.1820">
    <property type="entry name" value="alpha/beta hydrolase"/>
    <property type="match status" value="1"/>
</dbReference>
<sequence length="460" mass="50745">MHSHRYWVLALLVLALVGCSEERPKELAAPDPAGDSAVDPEALANAFVGQAGWPAEVGHEGTAERNGALPLFHFERTPITADVVHYSVELRVGSGPYDRIGVHRVVRERRPFQPIRTDQTLFLLHGDLKDFDGMFLPGQSSPNRPDDFGLASYLAQNDVDVWGMDQGWNFVPQEETDFSFFSDWGVQKEVEHLEIALAVARFARLATGNGFEPMPLLGYSSGSVTGYALLNQESQRPRGRRQVSAYIAADFGVRSDDPIWLGFWEEYVPYYEGLFDGGQFQDPLIFREASLLAQFSPDGASPFFEGLTNLEVALFFGGGPVFAPTVAHYHAPVLENDFPVDLQFVTIPEWLDFLEDTAAYEPILFELEYTKIAAGWDSPFVDHLGDITVPVLDIGGAGGIAPYTSATTSYLGSDDITQLYVSVGAPEPATDYGHIDIFTAHNAPELVWQPILEWVAAHTD</sequence>
<dbReference type="SUPFAM" id="SSF53474">
    <property type="entry name" value="alpha/beta-Hydrolases"/>
    <property type="match status" value="1"/>
</dbReference>
<name>A0A956NJD3_UNCEI</name>